<dbReference type="Gene3D" id="1.10.287.3240">
    <property type="match status" value="1"/>
</dbReference>
<gene>
    <name evidence="5" type="ORF">ABMA27_011009</name>
</gene>
<reference evidence="5 6" key="1">
    <citation type="submission" date="2024-06" db="EMBL/GenBank/DDBJ databases">
        <title>A chromosome-level genome assembly of beet webworm, Loxostege sticticalis.</title>
        <authorList>
            <person name="Zhang Y."/>
        </authorList>
    </citation>
    <scope>NUCLEOTIDE SEQUENCE [LARGE SCALE GENOMIC DNA]</scope>
    <source>
        <strain evidence="5">AQ026</strain>
        <tissue evidence="5">Whole body</tissue>
    </source>
</reference>
<protein>
    <submittedName>
        <fullName evidence="5">Uncharacterized protein</fullName>
    </submittedName>
</protein>
<comment type="caution">
    <text evidence="5">The sequence shown here is derived from an EMBL/GenBank/DDBJ whole genome shotgun (WGS) entry which is preliminary data.</text>
</comment>
<evidence type="ECO:0000256" key="3">
    <source>
        <dbReference type="ARBA" id="ARBA00023065"/>
    </source>
</evidence>
<dbReference type="Proteomes" id="UP001549920">
    <property type="component" value="Unassembled WGS sequence"/>
</dbReference>
<evidence type="ECO:0000256" key="4">
    <source>
        <dbReference type="ARBA" id="ARBA00045737"/>
    </source>
</evidence>
<evidence type="ECO:0000256" key="1">
    <source>
        <dbReference type="ARBA" id="ARBA00005850"/>
    </source>
</evidence>
<organism evidence="5 6">
    <name type="scientific">Loxostege sticticalis</name>
    <name type="common">Beet webworm moth</name>
    <dbReference type="NCBI Taxonomy" id="481309"/>
    <lineage>
        <taxon>Eukaryota</taxon>
        <taxon>Metazoa</taxon>
        <taxon>Ecdysozoa</taxon>
        <taxon>Arthropoda</taxon>
        <taxon>Hexapoda</taxon>
        <taxon>Insecta</taxon>
        <taxon>Pterygota</taxon>
        <taxon>Neoptera</taxon>
        <taxon>Endopterygota</taxon>
        <taxon>Lepidoptera</taxon>
        <taxon>Glossata</taxon>
        <taxon>Ditrysia</taxon>
        <taxon>Pyraloidea</taxon>
        <taxon>Crambidae</taxon>
        <taxon>Pyraustinae</taxon>
        <taxon>Loxostege</taxon>
    </lineage>
</organism>
<evidence type="ECO:0000256" key="2">
    <source>
        <dbReference type="ARBA" id="ARBA00022448"/>
    </source>
</evidence>
<sequence length="857" mass="95080">MFTDEEDEDSSGAVRYPCMPSLVSLQQMRNRLHLAYLGRKLMKWTTLATGRELRRLATEIYSTYNSFGDDIKNAFMLLARARYFYPNLNKMVTENCPHKASVVVGTKTKTVSGVKCVIFEIVESGVEPYVHLGIEKGGQQILEAKIAWLELLKRLVLMTELRKNFALLEEAHRNATNFHWCAKNNETKNENSCPICAKKAEEFKKTNECPMCSKKSESKAEGCPMCAKKLDKSETEKICPICKKLDEKKGCPVCEKKSEQPSMSCPLCNKKIENCPICSMKKPEESSEKDDKKDKIDDKELQHTCKSCDGKDMKNACPICGAVEAEKAAKEKARSECPYCGKAKPEGSDDIKNKDKNSEDKKEPELKHSCKFCDISKDKKESCAVCTAVEDEEATTQLKSLCDFCGADKSTEKEGTCPSCAKLKECKICKERLAKKNICPLCLAKAKSAPDTSVSGDFFHRVDSLCPSCKKGDNKSKSECKMCLENAEKHKAKDICQICGPDPDKLEVKPKEIPESPCSSCKAGDKKSETPCKMCEENVAIDKANKEPKCTCAEKKEESTYKKGIESKCSCQKNKDQDQGQELCPKCGRNKSPKPAFKFSSLCDYCKEEYTHKKPSCLCGESKPAASSCLCKHCQEVAASQEPPGCPICAQKSQKSLCFFCADNKSSKSSFQVCGRPFSEKGRGKVCSFDPSLGALSGTDSNSEESCCDSNKSFGIETEACVQSCDYSYKSMSNVHEVDDEPICCSTQTAKKTSLKSCCSNNKRPVGHTCCFSEPKSCPECRIRVPMADASTITKTADRYDVRPIRLIAGARGTSDTTVKPLCCCKPEPTRLCNCKSEPIYSPFIDKRNIFKSKSFY</sequence>
<dbReference type="EMBL" id="JBEUOH010000028">
    <property type="protein sequence ID" value="KAL0859191.1"/>
    <property type="molecule type" value="Genomic_DNA"/>
</dbReference>
<keyword evidence="3" id="KW-0406">Ion transport</keyword>
<keyword evidence="2" id="KW-0813">Transport</keyword>
<evidence type="ECO:0000313" key="5">
    <source>
        <dbReference type="EMBL" id="KAL0859191.1"/>
    </source>
</evidence>
<dbReference type="InterPro" id="IPR002699">
    <property type="entry name" value="V_ATPase_D"/>
</dbReference>
<comment type="function">
    <text evidence="4">Subunit of the V1 complex of vacuolar(H+)-ATPase (V-ATPase), a multisubunit enzyme composed of a peripheral complex (V1) that hydrolyzes ATP and a membrane integral complex (V0) that translocates protons. V-ATPase is responsible for acidifying and maintaining the pH of intracellular compartments and in some cell types, is targeted to the plasma membrane, where it is responsible for acidifying the extracellular environment.</text>
</comment>
<comment type="similarity">
    <text evidence="1">Belongs to the V-ATPase D subunit family.</text>
</comment>
<name>A0ABR3H305_LOXSC</name>
<proteinExistence type="inferred from homology"/>
<evidence type="ECO:0000313" key="6">
    <source>
        <dbReference type="Proteomes" id="UP001549920"/>
    </source>
</evidence>
<accession>A0ABR3H305</accession>
<keyword evidence="6" id="KW-1185">Reference proteome</keyword>
<dbReference type="Pfam" id="PF01813">
    <property type="entry name" value="ATP-synt_D"/>
    <property type="match status" value="1"/>
</dbReference>
<dbReference type="PANTHER" id="PTHR11671">
    <property type="entry name" value="V-TYPE ATP SYNTHASE SUBUNIT D"/>
    <property type="match status" value="1"/>
</dbReference>